<proteinExistence type="predicted"/>
<gene>
    <name evidence="1" type="ORF">B0H17DRAFT_1336946</name>
</gene>
<dbReference type="Proteomes" id="UP001221757">
    <property type="component" value="Unassembled WGS sequence"/>
</dbReference>
<comment type="caution">
    <text evidence="1">The sequence shown here is derived from an EMBL/GenBank/DDBJ whole genome shotgun (WGS) entry which is preliminary data.</text>
</comment>
<sequence length="331" mass="35536">MAHCAGFRTVLPPGTLLIQATNIGMPSESATRNHRDGRIRDELHRGIPQLFSGAGVGVHDAAVEDNANYLTYTLVSNATYSVAACQDWCVNSVPNCVFVNLYYEFWNPLYDFTFSEKSNLVCAAYKVVERVDMKTGYGGQTLYSQVGDTPAPTTYRTQSSGWALDKIDYTDTPAGYTKVFGPTNGANNAPGYMGYTALGSYDIAACAALCNARAPDSTGGYCAYFNIWRAVTSGSTSGFTCSFYYTVATAATAVNYGQGDLAVTLSRGYARSNTPAYTPPAYSRRAVPRATPTLAPRGRRLRQAAVRPCAAASLDSRGLQKRGAGTLCIRS</sequence>
<keyword evidence="2" id="KW-1185">Reference proteome</keyword>
<evidence type="ECO:0008006" key="3">
    <source>
        <dbReference type="Google" id="ProtNLM"/>
    </source>
</evidence>
<evidence type="ECO:0000313" key="2">
    <source>
        <dbReference type="Proteomes" id="UP001221757"/>
    </source>
</evidence>
<protein>
    <recommendedName>
        <fullName evidence="3">Fruit-body specific protein a</fullName>
    </recommendedName>
</protein>
<organism evidence="1 2">
    <name type="scientific">Mycena rosella</name>
    <name type="common">Pink bonnet</name>
    <name type="synonym">Agaricus rosellus</name>
    <dbReference type="NCBI Taxonomy" id="1033263"/>
    <lineage>
        <taxon>Eukaryota</taxon>
        <taxon>Fungi</taxon>
        <taxon>Dikarya</taxon>
        <taxon>Basidiomycota</taxon>
        <taxon>Agaricomycotina</taxon>
        <taxon>Agaricomycetes</taxon>
        <taxon>Agaricomycetidae</taxon>
        <taxon>Agaricales</taxon>
        <taxon>Marasmiineae</taxon>
        <taxon>Mycenaceae</taxon>
        <taxon>Mycena</taxon>
    </lineage>
</organism>
<evidence type="ECO:0000313" key="1">
    <source>
        <dbReference type="EMBL" id="KAJ7663051.1"/>
    </source>
</evidence>
<name>A0AAD7G3A0_MYCRO</name>
<dbReference type="AlphaFoldDB" id="A0AAD7G3A0"/>
<reference evidence="1" key="1">
    <citation type="submission" date="2023-03" db="EMBL/GenBank/DDBJ databases">
        <title>Massive genome expansion in bonnet fungi (Mycena s.s.) driven by repeated elements and novel gene families across ecological guilds.</title>
        <authorList>
            <consortium name="Lawrence Berkeley National Laboratory"/>
            <person name="Harder C.B."/>
            <person name="Miyauchi S."/>
            <person name="Viragh M."/>
            <person name="Kuo A."/>
            <person name="Thoen E."/>
            <person name="Andreopoulos B."/>
            <person name="Lu D."/>
            <person name="Skrede I."/>
            <person name="Drula E."/>
            <person name="Henrissat B."/>
            <person name="Morin E."/>
            <person name="Kohler A."/>
            <person name="Barry K."/>
            <person name="LaButti K."/>
            <person name="Morin E."/>
            <person name="Salamov A."/>
            <person name="Lipzen A."/>
            <person name="Mereny Z."/>
            <person name="Hegedus B."/>
            <person name="Baldrian P."/>
            <person name="Stursova M."/>
            <person name="Weitz H."/>
            <person name="Taylor A."/>
            <person name="Grigoriev I.V."/>
            <person name="Nagy L.G."/>
            <person name="Martin F."/>
            <person name="Kauserud H."/>
        </authorList>
    </citation>
    <scope>NUCLEOTIDE SEQUENCE</scope>
    <source>
        <strain evidence="1">CBHHK067</strain>
    </source>
</reference>
<dbReference type="EMBL" id="JARKIE010000235">
    <property type="protein sequence ID" value="KAJ7663051.1"/>
    <property type="molecule type" value="Genomic_DNA"/>
</dbReference>
<accession>A0AAD7G3A0</accession>